<keyword evidence="1" id="KW-0812">Transmembrane</keyword>
<dbReference type="AlphaFoldDB" id="Q12VC5"/>
<evidence type="ECO:0000313" key="2">
    <source>
        <dbReference type="EMBL" id="ABE52601.1"/>
    </source>
</evidence>
<accession>Q12VC5</accession>
<protein>
    <submittedName>
        <fullName evidence="2">Uncharacterized protein</fullName>
    </submittedName>
</protein>
<sequence>MPPIGIYWQCWGDRCMKQTLLLIILVLILTSTSSASSLVTEETDDMQYQVNHSDTIIVGKVVDINFAIFTIEIEEWLKNPQPTENITVTTFVGFGVPNEDYVHFSINETVILMLRKDTLINESMFRVVSGSYGKHPVSDKDEIVKAIEFENEIDEEIPSNDIPFIGFVGISIAVSSAFLLLRKYD</sequence>
<keyword evidence="3" id="KW-1185">Reference proteome</keyword>
<keyword evidence="1" id="KW-1133">Transmembrane helix</keyword>
<gene>
    <name evidence="2" type="ordered locus">Mbur_1709</name>
</gene>
<dbReference type="KEGG" id="mbu:Mbur_1709"/>
<keyword evidence="1" id="KW-0472">Membrane</keyword>
<evidence type="ECO:0000313" key="3">
    <source>
        <dbReference type="Proteomes" id="UP000001979"/>
    </source>
</evidence>
<dbReference type="Proteomes" id="UP000001979">
    <property type="component" value="Chromosome"/>
</dbReference>
<dbReference type="EMBL" id="CP000300">
    <property type="protein sequence ID" value="ABE52601.1"/>
    <property type="molecule type" value="Genomic_DNA"/>
</dbReference>
<feature type="transmembrane region" description="Helical" evidence="1">
    <location>
        <begin position="162"/>
        <end position="181"/>
    </location>
</feature>
<reference evidence="3" key="1">
    <citation type="journal article" date="2009" name="ISME J.">
        <title>The genome sequence of the psychrophilic archaeon, Methanococcoides burtonii: the role of genome evolution in cold adaptation.</title>
        <authorList>
            <person name="Allen M.A."/>
            <person name="Lauro F.M."/>
            <person name="Williams T.J."/>
            <person name="Burg D."/>
            <person name="Siddiqui K.S."/>
            <person name="De Francisci D."/>
            <person name="Chong K.W."/>
            <person name="Pilak O."/>
            <person name="Chew H.H."/>
            <person name="De Maere M.Z."/>
            <person name="Ting L."/>
            <person name="Katrib M."/>
            <person name="Ng C."/>
            <person name="Sowers K.R."/>
            <person name="Galperin M.Y."/>
            <person name="Anderson I.J."/>
            <person name="Ivanova N."/>
            <person name="Dalin E."/>
            <person name="Martinez M."/>
            <person name="Lapidus A."/>
            <person name="Hauser L."/>
            <person name="Land M."/>
            <person name="Thomas T."/>
            <person name="Cavicchioli R."/>
        </authorList>
    </citation>
    <scope>NUCLEOTIDE SEQUENCE [LARGE SCALE GENOMIC DNA]</scope>
    <source>
        <strain evidence="3">DSM 6242 / NBRC 107633 / OCM 468 / ACE-M</strain>
    </source>
</reference>
<dbReference type="HOGENOM" id="CLU_093721_0_0_2"/>
<proteinExistence type="predicted"/>
<evidence type="ECO:0000256" key="1">
    <source>
        <dbReference type="SAM" id="Phobius"/>
    </source>
</evidence>
<name>Q12VC5_METBU</name>
<organism evidence="2 3">
    <name type="scientific">Methanococcoides burtonii (strain DSM 6242 / NBRC 107633 / OCM 468 / ACE-M)</name>
    <dbReference type="NCBI Taxonomy" id="259564"/>
    <lineage>
        <taxon>Archaea</taxon>
        <taxon>Methanobacteriati</taxon>
        <taxon>Methanobacteriota</taxon>
        <taxon>Stenosarchaea group</taxon>
        <taxon>Methanomicrobia</taxon>
        <taxon>Methanosarcinales</taxon>
        <taxon>Methanosarcinaceae</taxon>
        <taxon>Methanococcoides</taxon>
    </lineage>
</organism>